<evidence type="ECO:0000313" key="9">
    <source>
        <dbReference type="Proteomes" id="UP000553632"/>
    </source>
</evidence>
<dbReference type="AlphaFoldDB" id="A0A7J6NW55"/>
<organism evidence="8 9">
    <name type="scientific">Perkinsus olseni</name>
    <name type="common">Perkinsus atlanticus</name>
    <dbReference type="NCBI Taxonomy" id="32597"/>
    <lineage>
        <taxon>Eukaryota</taxon>
        <taxon>Sar</taxon>
        <taxon>Alveolata</taxon>
        <taxon>Perkinsozoa</taxon>
        <taxon>Perkinsea</taxon>
        <taxon>Perkinsida</taxon>
        <taxon>Perkinsidae</taxon>
        <taxon>Perkinsus</taxon>
    </lineage>
</organism>
<dbReference type="EMBL" id="JABANO010039996">
    <property type="protein sequence ID" value="KAF4688094.1"/>
    <property type="molecule type" value="Genomic_DNA"/>
</dbReference>
<sequence length="173" mass="20094">MLRVFEIEADRQKFELNKSMKRPINRVVWDTVPMAFNVWANFTITFTVFPWLIFQMVFDTLGRFAPNLRIRLSKRVTRYACLARVIFIPLFFLSVHLTFSPFNQDWFRFIIMALFAGSNGIVATWCMIHGPSQVDQSEKEEMEVAGYVMAFALIFGILIGSVIATIIQQTAYM</sequence>
<evidence type="ECO:0000256" key="1">
    <source>
        <dbReference type="ARBA" id="ARBA00004141"/>
    </source>
</evidence>
<comment type="similarity">
    <text evidence="2">Belongs to the SLC29A/ENT transporter (TC 2.A.57) family.</text>
</comment>
<feature type="transmembrane region" description="Helical" evidence="7">
    <location>
        <begin position="79"/>
        <end position="100"/>
    </location>
</feature>
<keyword evidence="4 7" id="KW-0812">Transmembrane</keyword>
<dbReference type="InterPro" id="IPR002259">
    <property type="entry name" value="Eqnu_transpt"/>
</dbReference>
<keyword evidence="5 7" id="KW-1133">Transmembrane helix</keyword>
<name>A0A7J6NW55_PEROL</name>
<proteinExistence type="inferred from homology"/>
<reference evidence="8 9" key="1">
    <citation type="submission" date="2020-04" db="EMBL/GenBank/DDBJ databases">
        <title>Perkinsus olseni comparative genomics.</title>
        <authorList>
            <person name="Bogema D.R."/>
        </authorList>
    </citation>
    <scope>NUCLEOTIDE SEQUENCE [LARGE SCALE GENOMIC DNA]</scope>
    <source>
        <strain evidence="8 9">ATCC PRA-207</strain>
    </source>
</reference>
<evidence type="ECO:0000256" key="6">
    <source>
        <dbReference type="ARBA" id="ARBA00023136"/>
    </source>
</evidence>
<evidence type="ECO:0000256" key="5">
    <source>
        <dbReference type="ARBA" id="ARBA00022989"/>
    </source>
</evidence>
<dbReference type="GO" id="GO:0005886">
    <property type="term" value="C:plasma membrane"/>
    <property type="evidence" value="ECO:0007669"/>
    <property type="project" value="TreeGrafter"/>
</dbReference>
<protein>
    <submittedName>
        <fullName evidence="8">Solute carrier 29 (Nucleoside transporters), member</fullName>
    </submittedName>
</protein>
<keyword evidence="6 7" id="KW-0472">Membrane</keyword>
<dbReference type="PANTHER" id="PTHR10332:SF10">
    <property type="entry name" value="EQUILIBRATIVE NUCLEOSIDE TRANSPORTER 4"/>
    <property type="match status" value="1"/>
</dbReference>
<evidence type="ECO:0000256" key="2">
    <source>
        <dbReference type="ARBA" id="ARBA00007965"/>
    </source>
</evidence>
<dbReference type="GO" id="GO:0005337">
    <property type="term" value="F:nucleoside transmembrane transporter activity"/>
    <property type="evidence" value="ECO:0007669"/>
    <property type="project" value="InterPro"/>
</dbReference>
<accession>A0A7J6NW55</accession>
<evidence type="ECO:0000256" key="4">
    <source>
        <dbReference type="ARBA" id="ARBA00022692"/>
    </source>
</evidence>
<evidence type="ECO:0000256" key="3">
    <source>
        <dbReference type="ARBA" id="ARBA00022448"/>
    </source>
</evidence>
<evidence type="ECO:0000313" key="8">
    <source>
        <dbReference type="EMBL" id="KAF4688094.1"/>
    </source>
</evidence>
<feature type="transmembrane region" description="Helical" evidence="7">
    <location>
        <begin position="38"/>
        <end position="58"/>
    </location>
</feature>
<evidence type="ECO:0000256" key="7">
    <source>
        <dbReference type="SAM" id="Phobius"/>
    </source>
</evidence>
<comment type="subcellular location">
    <subcellularLocation>
        <location evidence="1">Membrane</location>
        <topology evidence="1">Multi-pass membrane protein</topology>
    </subcellularLocation>
</comment>
<dbReference type="Pfam" id="PF01733">
    <property type="entry name" value="Nucleoside_tran"/>
    <property type="match status" value="1"/>
</dbReference>
<keyword evidence="3" id="KW-0813">Transport</keyword>
<keyword evidence="9" id="KW-1185">Reference proteome</keyword>
<feature type="transmembrane region" description="Helical" evidence="7">
    <location>
        <begin position="144"/>
        <end position="167"/>
    </location>
</feature>
<feature type="transmembrane region" description="Helical" evidence="7">
    <location>
        <begin position="106"/>
        <end position="128"/>
    </location>
</feature>
<dbReference type="PANTHER" id="PTHR10332">
    <property type="entry name" value="EQUILIBRATIVE NUCLEOSIDE TRANSPORTER"/>
    <property type="match status" value="1"/>
</dbReference>
<dbReference type="Proteomes" id="UP000553632">
    <property type="component" value="Unassembled WGS sequence"/>
</dbReference>
<comment type="caution">
    <text evidence="8">The sequence shown here is derived from an EMBL/GenBank/DDBJ whole genome shotgun (WGS) entry which is preliminary data.</text>
</comment>
<dbReference type="OMA" id="NGIVATW"/>
<gene>
    <name evidence="8" type="primary">NT4_1</name>
    <name evidence="8" type="ORF">FOZ63_000702</name>
</gene>